<comment type="function">
    <text evidence="1">Putative transcription factor.</text>
</comment>
<dbReference type="Proteomes" id="UP000323506">
    <property type="component" value="Chromosome D09"/>
</dbReference>
<organism evidence="9 10">
    <name type="scientific">Gossypium darwinii</name>
    <name type="common">Darwin's cotton</name>
    <name type="synonym">Gossypium barbadense var. darwinii</name>
    <dbReference type="NCBI Taxonomy" id="34276"/>
    <lineage>
        <taxon>Eukaryota</taxon>
        <taxon>Viridiplantae</taxon>
        <taxon>Streptophyta</taxon>
        <taxon>Embryophyta</taxon>
        <taxon>Tracheophyta</taxon>
        <taxon>Spermatophyta</taxon>
        <taxon>Magnoliopsida</taxon>
        <taxon>eudicotyledons</taxon>
        <taxon>Gunneridae</taxon>
        <taxon>Pentapetalae</taxon>
        <taxon>rosids</taxon>
        <taxon>malvids</taxon>
        <taxon>Malvales</taxon>
        <taxon>Malvaceae</taxon>
        <taxon>Malvoideae</taxon>
        <taxon>Gossypium</taxon>
    </lineage>
</organism>
<accession>A0A5D2BHF5</accession>
<dbReference type="InterPro" id="IPR044607">
    <property type="entry name" value="RKD-like"/>
</dbReference>
<dbReference type="GO" id="GO:0003700">
    <property type="term" value="F:DNA-binding transcription factor activity"/>
    <property type="evidence" value="ECO:0007669"/>
    <property type="project" value="InterPro"/>
</dbReference>
<keyword evidence="3" id="KW-0175">Coiled coil</keyword>
<evidence type="ECO:0000256" key="5">
    <source>
        <dbReference type="ARBA" id="ARBA00023163"/>
    </source>
</evidence>
<evidence type="ECO:0000259" key="8">
    <source>
        <dbReference type="PROSITE" id="PS51519"/>
    </source>
</evidence>
<dbReference type="PANTHER" id="PTHR46373">
    <property type="entry name" value="PROTEIN RKD4"/>
    <property type="match status" value="1"/>
</dbReference>
<keyword evidence="2" id="KW-0805">Transcription regulation</keyword>
<evidence type="ECO:0000313" key="10">
    <source>
        <dbReference type="Proteomes" id="UP000323506"/>
    </source>
</evidence>
<keyword evidence="10" id="KW-1185">Reference proteome</keyword>
<proteinExistence type="predicted"/>
<dbReference type="PROSITE" id="PS51519">
    <property type="entry name" value="RWP_RK"/>
    <property type="match status" value="1"/>
</dbReference>
<evidence type="ECO:0000256" key="7">
    <source>
        <dbReference type="SAM" id="MobiDB-lite"/>
    </source>
</evidence>
<evidence type="ECO:0000256" key="3">
    <source>
        <dbReference type="ARBA" id="ARBA00023054"/>
    </source>
</evidence>
<keyword evidence="4" id="KW-0238">DNA-binding</keyword>
<name>A0A5D2BHF5_GOSDA</name>
<evidence type="ECO:0000256" key="1">
    <source>
        <dbReference type="ARBA" id="ARBA00004049"/>
    </source>
</evidence>
<dbReference type="AlphaFoldDB" id="A0A5D2BHF5"/>
<reference evidence="9 10" key="1">
    <citation type="submission" date="2019-06" db="EMBL/GenBank/DDBJ databases">
        <title>WGS assembly of Gossypium darwinii.</title>
        <authorList>
            <person name="Chen Z.J."/>
            <person name="Sreedasyam A."/>
            <person name="Ando A."/>
            <person name="Song Q."/>
            <person name="De L."/>
            <person name="Hulse-Kemp A."/>
            <person name="Ding M."/>
            <person name="Ye W."/>
            <person name="Kirkbride R."/>
            <person name="Jenkins J."/>
            <person name="Plott C."/>
            <person name="Lovell J."/>
            <person name="Lin Y.-M."/>
            <person name="Vaughn R."/>
            <person name="Liu B."/>
            <person name="Li W."/>
            <person name="Simpson S."/>
            <person name="Scheffler B."/>
            <person name="Saski C."/>
            <person name="Grover C."/>
            <person name="Hu G."/>
            <person name="Conover J."/>
            <person name="Carlson J."/>
            <person name="Shu S."/>
            <person name="Boston L."/>
            <person name="Williams M."/>
            <person name="Peterson D."/>
            <person name="Mcgee K."/>
            <person name="Jones D."/>
            <person name="Wendel J."/>
            <person name="Stelly D."/>
            <person name="Grimwood J."/>
            <person name="Schmutz J."/>
        </authorList>
    </citation>
    <scope>NUCLEOTIDE SEQUENCE [LARGE SCALE GENOMIC DNA]</scope>
    <source>
        <strain evidence="9">1808015.09</strain>
    </source>
</reference>
<evidence type="ECO:0000256" key="2">
    <source>
        <dbReference type="ARBA" id="ARBA00023015"/>
    </source>
</evidence>
<protein>
    <recommendedName>
        <fullName evidence="8">RWP-RK domain-containing protein</fullName>
    </recommendedName>
</protein>
<dbReference type="Pfam" id="PF02042">
    <property type="entry name" value="RWP-RK"/>
    <property type="match status" value="1"/>
</dbReference>
<feature type="region of interest" description="Disordered" evidence="7">
    <location>
        <begin position="241"/>
        <end position="282"/>
    </location>
</feature>
<dbReference type="InterPro" id="IPR003035">
    <property type="entry name" value="RWP-RK_dom"/>
</dbReference>
<keyword evidence="6" id="KW-0539">Nucleus</keyword>
<feature type="domain" description="RWP-RK" evidence="8">
    <location>
        <begin position="97"/>
        <end position="184"/>
    </location>
</feature>
<gene>
    <name evidence="9" type="ORF">ES288_D09G282100v1</name>
</gene>
<dbReference type="SMR" id="A0A5D2BHF5"/>
<feature type="compositionally biased region" description="Low complexity" evidence="7">
    <location>
        <begin position="268"/>
        <end position="282"/>
    </location>
</feature>
<keyword evidence="5" id="KW-0804">Transcription</keyword>
<evidence type="ECO:0000256" key="6">
    <source>
        <dbReference type="ARBA" id="ARBA00023242"/>
    </source>
</evidence>
<sequence>MGSNCSFNGWSNEGCSSSFPQPLDSSLFYNSMVEDEFSVQDMSFYDTAPLMNSFCLYADVEQNPNLTQENSFWNELGTLFEPENQKFLKVNNGRHSGEQRLMREKKTKNFNNAKMLSREIISQYFYMPITKAAKELKVGLTLLKKRCRELGIRRWPHRKLMSLQTLTKNLQVLDREEREGSEGKLREAMEALRKEREMLEEMPNMELDDRTKRLRQACFKANYKKRKMMMMVMEEEPSRLAAEAFGSNNDGSRRNEEEEDDDEEIKYLLSDSFSSSTDLGLL</sequence>
<evidence type="ECO:0000313" key="9">
    <source>
        <dbReference type="EMBL" id="TYG55543.1"/>
    </source>
</evidence>
<evidence type="ECO:0000256" key="4">
    <source>
        <dbReference type="ARBA" id="ARBA00023125"/>
    </source>
</evidence>
<dbReference type="GO" id="GO:0003677">
    <property type="term" value="F:DNA binding"/>
    <property type="evidence" value="ECO:0007669"/>
    <property type="project" value="UniProtKB-KW"/>
</dbReference>
<dbReference type="EMBL" id="CM017709">
    <property type="protein sequence ID" value="TYG55543.1"/>
    <property type="molecule type" value="Genomic_DNA"/>
</dbReference>
<dbReference type="PANTHER" id="PTHR46373:SF20">
    <property type="entry name" value="PROTEIN RKD1"/>
    <property type="match status" value="1"/>
</dbReference>